<gene>
    <name evidence="2" type="ORF">A2Y85_00385</name>
</gene>
<protein>
    <recommendedName>
        <fullName evidence="1">DUF7508 domain-containing protein</fullName>
    </recommendedName>
</protein>
<evidence type="ECO:0000259" key="1">
    <source>
        <dbReference type="Pfam" id="PF24348"/>
    </source>
</evidence>
<feature type="domain" description="DUF7508" evidence="1">
    <location>
        <begin position="1"/>
        <end position="86"/>
    </location>
</feature>
<sequence length="100" mass="11868">MPIDDKWRKLIPEQIQNLPDYPGVFEFTDILQENVLFIGYAESLIQAILQIVEKKPLEYAGITFFRFKATNEYNNELKQLLDEFQQKYNKLPVINEKLKS</sequence>
<dbReference type="EMBL" id="MEUM01000138">
    <property type="protein sequence ID" value="OGC39359.1"/>
    <property type="molecule type" value="Genomic_DNA"/>
</dbReference>
<reference evidence="2 3" key="1">
    <citation type="journal article" date="2016" name="Nat. Commun.">
        <title>Thousands of microbial genomes shed light on interconnected biogeochemical processes in an aquifer system.</title>
        <authorList>
            <person name="Anantharaman K."/>
            <person name="Brown C.T."/>
            <person name="Hug L.A."/>
            <person name="Sharon I."/>
            <person name="Castelle C.J."/>
            <person name="Probst A.J."/>
            <person name="Thomas B.C."/>
            <person name="Singh A."/>
            <person name="Wilkins M.J."/>
            <person name="Karaoz U."/>
            <person name="Brodie E.L."/>
            <person name="Williams K.H."/>
            <person name="Hubbard S.S."/>
            <person name="Banfield J.F."/>
        </authorList>
    </citation>
    <scope>NUCLEOTIDE SEQUENCE [LARGE SCALE GENOMIC DNA]</scope>
</reference>
<evidence type="ECO:0000313" key="3">
    <source>
        <dbReference type="Proteomes" id="UP000177025"/>
    </source>
</evidence>
<dbReference type="AlphaFoldDB" id="A0A1F4U399"/>
<evidence type="ECO:0000313" key="2">
    <source>
        <dbReference type="EMBL" id="OGC39359.1"/>
    </source>
</evidence>
<dbReference type="InterPro" id="IPR055930">
    <property type="entry name" value="DUF7508"/>
</dbReference>
<dbReference type="Pfam" id="PF24348">
    <property type="entry name" value="DUF7508"/>
    <property type="match status" value="1"/>
</dbReference>
<dbReference type="Proteomes" id="UP000177025">
    <property type="component" value="Unassembled WGS sequence"/>
</dbReference>
<organism evidence="2 3">
    <name type="scientific">candidate division WOR-3 bacterium RBG_13_43_14</name>
    <dbReference type="NCBI Taxonomy" id="1802590"/>
    <lineage>
        <taxon>Bacteria</taxon>
        <taxon>Bacteria division WOR-3</taxon>
    </lineage>
</organism>
<name>A0A1F4U399_UNCW3</name>
<comment type="caution">
    <text evidence="2">The sequence shown here is derived from an EMBL/GenBank/DDBJ whole genome shotgun (WGS) entry which is preliminary data.</text>
</comment>
<proteinExistence type="predicted"/>
<accession>A0A1F4U399</accession>